<dbReference type="InterPro" id="IPR013024">
    <property type="entry name" value="GGCT-like"/>
</dbReference>
<dbReference type="InterPro" id="IPR020084">
    <property type="entry name" value="NUDIX_hydrolase_CS"/>
</dbReference>
<evidence type="ECO:0000256" key="1">
    <source>
        <dbReference type="ARBA" id="ARBA00001946"/>
    </source>
</evidence>
<dbReference type="GO" id="GO:0047631">
    <property type="term" value="F:ADP-ribose diphosphatase activity"/>
    <property type="evidence" value="ECO:0007669"/>
    <property type="project" value="UniProtKB-EC"/>
</dbReference>
<evidence type="ECO:0000256" key="5">
    <source>
        <dbReference type="ARBA" id="ARBA00022723"/>
    </source>
</evidence>
<feature type="binding site" evidence="13">
    <location>
        <position position="281"/>
    </location>
    <ligand>
        <name>Mg(2+)</name>
        <dbReference type="ChEBI" id="CHEBI:18420"/>
        <label>1</label>
    </ligand>
</feature>
<dbReference type="GO" id="GO:0005829">
    <property type="term" value="C:cytosol"/>
    <property type="evidence" value="ECO:0007669"/>
    <property type="project" value="TreeGrafter"/>
</dbReference>
<organism evidence="16 17">
    <name type="scientific">Ruegeria conchae</name>
    <dbReference type="NCBI Taxonomy" id="981384"/>
    <lineage>
        <taxon>Bacteria</taxon>
        <taxon>Pseudomonadati</taxon>
        <taxon>Pseudomonadota</taxon>
        <taxon>Alphaproteobacteria</taxon>
        <taxon>Rhodobacterales</taxon>
        <taxon>Roseobacteraceae</taxon>
        <taxon>Ruegeria</taxon>
    </lineage>
</organism>
<evidence type="ECO:0000313" key="16">
    <source>
        <dbReference type="EMBL" id="RLK10390.1"/>
    </source>
</evidence>
<feature type="binding site" evidence="13">
    <location>
        <position position="261"/>
    </location>
    <ligand>
        <name>Mg(2+)</name>
        <dbReference type="ChEBI" id="CHEBI:18420"/>
        <label>1</label>
    </ligand>
</feature>
<keyword evidence="7 13" id="KW-0460">Magnesium</keyword>
<dbReference type="InterPro" id="IPR036568">
    <property type="entry name" value="GGCT-like_sf"/>
</dbReference>
<dbReference type="PROSITE" id="PS51462">
    <property type="entry name" value="NUDIX"/>
    <property type="match status" value="1"/>
</dbReference>
<evidence type="ECO:0000259" key="15">
    <source>
        <dbReference type="PROSITE" id="PS51462"/>
    </source>
</evidence>
<dbReference type="InterPro" id="IPR009288">
    <property type="entry name" value="AIG2-like_dom"/>
</dbReference>
<dbReference type="NCBIfam" id="TIGR00052">
    <property type="entry name" value="nudix-type nucleoside diphosphatase, YffH/AdpP family"/>
    <property type="match status" value="1"/>
</dbReference>
<evidence type="ECO:0000256" key="3">
    <source>
        <dbReference type="ARBA" id="ARBA00012453"/>
    </source>
</evidence>
<dbReference type="RefSeq" id="WP_029621774.1">
    <property type="nucleotide sequence ID" value="NZ_AEYW01000006.1"/>
</dbReference>
<comment type="catalytic activity">
    <reaction evidence="12">
        <text>ADP-D-ribose + H2O = D-ribose 5-phosphate + AMP + 2 H(+)</text>
        <dbReference type="Rhea" id="RHEA:10412"/>
        <dbReference type="ChEBI" id="CHEBI:15377"/>
        <dbReference type="ChEBI" id="CHEBI:15378"/>
        <dbReference type="ChEBI" id="CHEBI:57967"/>
        <dbReference type="ChEBI" id="CHEBI:78346"/>
        <dbReference type="ChEBI" id="CHEBI:456215"/>
        <dbReference type="EC" id="3.6.1.13"/>
    </reaction>
</comment>
<dbReference type="GO" id="GO:0019693">
    <property type="term" value="P:ribose phosphate metabolic process"/>
    <property type="evidence" value="ECO:0007669"/>
    <property type="project" value="TreeGrafter"/>
</dbReference>
<evidence type="ECO:0000256" key="14">
    <source>
        <dbReference type="PIRSR" id="PIRSR604385-3"/>
    </source>
</evidence>
<dbReference type="InterPro" id="IPR004385">
    <property type="entry name" value="NDP_pyrophosphatase"/>
</dbReference>
<protein>
    <recommendedName>
        <fullName evidence="4">ADP-ribose pyrophosphatase</fullName>
        <ecNumber evidence="3">3.6.1.13</ecNumber>
    </recommendedName>
    <alternativeName>
        <fullName evidence="9">ADP-ribose diphosphatase</fullName>
    </alternativeName>
    <alternativeName>
        <fullName evidence="11">ADP-ribose phosphohydrolase</fullName>
    </alternativeName>
    <alternativeName>
        <fullName evidence="10">Adenosine diphosphoribose pyrophosphatase</fullName>
    </alternativeName>
</protein>
<dbReference type="Gene3D" id="3.10.490.10">
    <property type="entry name" value="Gamma-glutamyl cyclotransferase-like"/>
    <property type="match status" value="1"/>
</dbReference>
<feature type="domain" description="Nudix hydrolase" evidence="15">
    <location>
        <begin position="219"/>
        <end position="358"/>
    </location>
</feature>
<dbReference type="GO" id="GO:0046872">
    <property type="term" value="F:metal ion binding"/>
    <property type="evidence" value="ECO:0007669"/>
    <property type="project" value="UniProtKB-KW"/>
</dbReference>
<evidence type="ECO:0000313" key="17">
    <source>
        <dbReference type="Proteomes" id="UP000271700"/>
    </source>
</evidence>
<comment type="similarity">
    <text evidence="2">Belongs to the Nudix hydrolase family. NudF subfamily.</text>
</comment>
<keyword evidence="6" id="KW-0378">Hydrolase</keyword>
<evidence type="ECO:0000256" key="8">
    <source>
        <dbReference type="ARBA" id="ARBA00025164"/>
    </source>
</evidence>
<feature type="binding site" evidence="13">
    <location>
        <position position="277"/>
    </location>
    <ligand>
        <name>Mg(2+)</name>
        <dbReference type="ChEBI" id="CHEBI:18420"/>
        <label>1</label>
    </ligand>
</feature>
<evidence type="ECO:0000256" key="4">
    <source>
        <dbReference type="ARBA" id="ARBA00013297"/>
    </source>
</evidence>
<name>A0A497ZLY8_9RHOB</name>
<dbReference type="OrthoDB" id="5292471at2"/>
<evidence type="ECO:0000256" key="2">
    <source>
        <dbReference type="ARBA" id="ARBA00007482"/>
    </source>
</evidence>
<dbReference type="SUPFAM" id="SSF55811">
    <property type="entry name" value="Nudix"/>
    <property type="match status" value="1"/>
</dbReference>
<dbReference type="InterPro" id="IPR000086">
    <property type="entry name" value="NUDIX_hydrolase_dom"/>
</dbReference>
<dbReference type="STRING" id="981384.GCA_000192475_03030"/>
<keyword evidence="17" id="KW-1185">Reference proteome</keyword>
<comment type="cofactor">
    <cofactor evidence="1 13">
        <name>Mg(2+)</name>
        <dbReference type="ChEBI" id="CHEBI:18420"/>
    </cofactor>
</comment>
<comment type="caution">
    <text evidence="16">The sequence shown here is derived from an EMBL/GenBank/DDBJ whole genome shotgun (WGS) entry which is preliminary data.</text>
</comment>
<reference evidence="16 17" key="1">
    <citation type="submission" date="2018-10" db="EMBL/GenBank/DDBJ databases">
        <title>Genomic Encyclopedia of Archaeal and Bacterial Type Strains, Phase II (KMG-II): from individual species to whole genera.</title>
        <authorList>
            <person name="Goeker M."/>
        </authorList>
    </citation>
    <scope>NUCLEOTIDE SEQUENCE [LARGE SCALE GENOMIC DNA]</scope>
    <source>
        <strain evidence="16 17">DSM 29317</strain>
    </source>
</reference>
<dbReference type="AlphaFoldDB" id="A0A497ZLY8"/>
<dbReference type="GO" id="GO:0006753">
    <property type="term" value="P:nucleoside phosphate metabolic process"/>
    <property type="evidence" value="ECO:0007669"/>
    <property type="project" value="TreeGrafter"/>
</dbReference>
<dbReference type="Gene3D" id="3.90.79.10">
    <property type="entry name" value="Nucleoside Triphosphate Pyrophosphohydrolase"/>
    <property type="match status" value="1"/>
</dbReference>
<evidence type="ECO:0000256" key="12">
    <source>
        <dbReference type="ARBA" id="ARBA00049546"/>
    </source>
</evidence>
<feature type="short sequence motif" description="Nudix box" evidence="14">
    <location>
        <begin position="262"/>
        <end position="284"/>
    </location>
</feature>
<dbReference type="Proteomes" id="UP000271700">
    <property type="component" value="Unassembled WGS sequence"/>
</dbReference>
<dbReference type="EC" id="3.6.1.13" evidence="3"/>
<proteinExistence type="inferred from homology"/>
<keyword evidence="5 13" id="KW-0479">Metal-binding</keyword>
<dbReference type="GO" id="GO:0019144">
    <property type="term" value="F:ADP-sugar diphosphatase activity"/>
    <property type="evidence" value="ECO:0007669"/>
    <property type="project" value="TreeGrafter"/>
</dbReference>
<dbReference type="Pfam" id="PF00293">
    <property type="entry name" value="NUDIX"/>
    <property type="match status" value="1"/>
</dbReference>
<gene>
    <name evidence="16" type="ORF">CLV75_0359</name>
</gene>
<dbReference type="CDD" id="cd24155">
    <property type="entry name" value="NUDIX_ADPRase"/>
    <property type="match status" value="1"/>
</dbReference>
<accession>A0A497ZLY8</accession>
<evidence type="ECO:0000256" key="9">
    <source>
        <dbReference type="ARBA" id="ARBA00030162"/>
    </source>
</evidence>
<dbReference type="PANTHER" id="PTHR11839:SF5">
    <property type="entry name" value="ADP-RIBOSE PYROPHOSPHATASE"/>
    <property type="match status" value="1"/>
</dbReference>
<dbReference type="SUPFAM" id="SSF110857">
    <property type="entry name" value="Gamma-glutamyl cyclotransferase-like"/>
    <property type="match status" value="1"/>
</dbReference>
<evidence type="ECO:0000256" key="13">
    <source>
        <dbReference type="PIRSR" id="PIRSR604385-2"/>
    </source>
</evidence>
<sequence>MSNLFFYGTLRHAPLLELVMGQTAGKLSAKPAILADHAVYSVKGQPFPMIVAEKGATADGVLVQGLGKDELARLAFYEGGFEYDLRQQTIETSEDGNHLALVFFPDSEAWKTDTLWDFEAWKNDWSALSMLAAQEVMAQYGCVDASTIANSFPAIRTRAWARLAARERNTGDARDTNHDVVIHQRNHPYVNYFGIDEIDLQHRQYDGKMGPVLHRSGLMQGSAVIVLPYDPRRDTVLLVEQFRAPVFLIDDPEPWMWEPVAGMIDPGETPEQAAYRETQEEAHVSLSRLEYAGGAYTSSGSSTEYVYLYVGLGDLTTTVESGGLATEGEDIRSTILPFDEFMNMVDTHVFKDLPLLSLAHWLARNRERLRA</sequence>
<evidence type="ECO:0000256" key="10">
    <source>
        <dbReference type="ARBA" id="ARBA00030308"/>
    </source>
</evidence>
<dbReference type="PANTHER" id="PTHR11839">
    <property type="entry name" value="UDP/ADP-SUGAR PYROPHOSPHATASE"/>
    <property type="match status" value="1"/>
</dbReference>
<dbReference type="CDD" id="cd06661">
    <property type="entry name" value="GGCT_like"/>
    <property type="match status" value="1"/>
</dbReference>
<dbReference type="Pfam" id="PF06094">
    <property type="entry name" value="GGACT"/>
    <property type="match status" value="1"/>
</dbReference>
<evidence type="ECO:0000256" key="6">
    <source>
        <dbReference type="ARBA" id="ARBA00022801"/>
    </source>
</evidence>
<evidence type="ECO:0000256" key="7">
    <source>
        <dbReference type="ARBA" id="ARBA00022842"/>
    </source>
</evidence>
<dbReference type="InterPro" id="IPR015797">
    <property type="entry name" value="NUDIX_hydrolase-like_dom_sf"/>
</dbReference>
<comment type="function">
    <text evidence="8">Acts on ADP-mannose and ADP-glucose as well as ADP-ribose. Prevents glycogen biosynthesis. The reaction catalyzed by this enzyme is a limiting step of the gluconeogenic process.</text>
</comment>
<dbReference type="PROSITE" id="PS00893">
    <property type="entry name" value="NUDIX_BOX"/>
    <property type="match status" value="1"/>
</dbReference>
<feature type="binding site" evidence="13">
    <location>
        <position position="329"/>
    </location>
    <ligand>
        <name>Mg(2+)</name>
        <dbReference type="ChEBI" id="CHEBI:18420"/>
        <label>1</label>
    </ligand>
</feature>
<dbReference type="EMBL" id="RCCT01000001">
    <property type="protein sequence ID" value="RLK10390.1"/>
    <property type="molecule type" value="Genomic_DNA"/>
</dbReference>
<evidence type="ECO:0000256" key="11">
    <source>
        <dbReference type="ARBA" id="ARBA00033056"/>
    </source>
</evidence>